<feature type="domain" description="Ubiquitin-activating enzyme E1 C-terminal" evidence="5">
    <location>
        <begin position="1261"/>
        <end position="1388"/>
    </location>
</feature>
<feature type="compositionally biased region" description="Low complexity" evidence="4">
    <location>
        <begin position="660"/>
        <end position="675"/>
    </location>
</feature>
<organism evidence="6 7">
    <name type="scientific">Fasciola hepatica</name>
    <name type="common">Liver fluke</name>
    <dbReference type="NCBI Taxonomy" id="6192"/>
    <lineage>
        <taxon>Eukaryota</taxon>
        <taxon>Metazoa</taxon>
        <taxon>Spiralia</taxon>
        <taxon>Lophotrochozoa</taxon>
        <taxon>Platyhelminthes</taxon>
        <taxon>Trematoda</taxon>
        <taxon>Digenea</taxon>
        <taxon>Plagiorchiida</taxon>
        <taxon>Echinostomata</taxon>
        <taxon>Echinostomatoidea</taxon>
        <taxon>Fasciolidae</taxon>
        <taxon>Fasciola</taxon>
    </lineage>
</organism>
<protein>
    <submittedName>
        <fullName evidence="6">Ubiquitin modifier-activating enzyme 6</fullName>
    </submittedName>
</protein>
<dbReference type="InterPro" id="IPR042449">
    <property type="entry name" value="Ub-E1_IAD_1"/>
</dbReference>
<evidence type="ECO:0000259" key="5">
    <source>
        <dbReference type="SMART" id="SM00985"/>
    </source>
</evidence>
<feature type="region of interest" description="Disordered" evidence="4">
    <location>
        <begin position="471"/>
        <end position="710"/>
    </location>
</feature>
<dbReference type="InterPro" id="IPR000594">
    <property type="entry name" value="ThiF_NAD_FAD-bd"/>
</dbReference>
<feature type="compositionally biased region" description="Basic and acidic residues" evidence="4">
    <location>
        <begin position="1108"/>
        <end position="1118"/>
    </location>
</feature>
<keyword evidence="3" id="KW-0436">Ligase</keyword>
<feature type="compositionally biased region" description="Low complexity" evidence="4">
    <location>
        <begin position="612"/>
        <end position="622"/>
    </location>
</feature>
<feature type="region of interest" description="Disordered" evidence="4">
    <location>
        <begin position="1093"/>
        <end position="1124"/>
    </location>
</feature>
<feature type="compositionally biased region" description="Basic and acidic residues" evidence="4">
    <location>
        <begin position="574"/>
        <end position="583"/>
    </location>
</feature>
<feature type="compositionally biased region" description="Polar residues" evidence="4">
    <location>
        <begin position="589"/>
        <end position="605"/>
    </location>
</feature>
<dbReference type="InterPro" id="IPR018965">
    <property type="entry name" value="Ub-activating_enz_E1_C"/>
</dbReference>
<dbReference type="GO" id="GO:0016567">
    <property type="term" value="P:protein ubiquitination"/>
    <property type="evidence" value="ECO:0007669"/>
    <property type="project" value="UniProtKB-UniPathway"/>
</dbReference>
<dbReference type="GO" id="GO:0019948">
    <property type="term" value="F:SUMO activating enzyme activity"/>
    <property type="evidence" value="ECO:0007669"/>
    <property type="project" value="TreeGrafter"/>
</dbReference>
<dbReference type="SUPFAM" id="SSF69572">
    <property type="entry name" value="Activating enzymes of the ubiquitin-like proteins"/>
    <property type="match status" value="3"/>
</dbReference>
<dbReference type="Gene3D" id="2.40.30.180">
    <property type="entry name" value="Ubiquitin-activating enzyme E1, FCCH domain"/>
    <property type="match status" value="1"/>
</dbReference>
<dbReference type="Gene3D" id="1.10.10.2660">
    <property type="entry name" value="Ubiquitin-activating enzyme E1, SCCH domain"/>
    <property type="match status" value="1"/>
</dbReference>
<dbReference type="InterPro" id="IPR019572">
    <property type="entry name" value="UBA_E1_SCCH"/>
</dbReference>
<evidence type="ECO:0000313" key="7">
    <source>
        <dbReference type="Proteomes" id="UP000230066"/>
    </source>
</evidence>
<dbReference type="PANTHER" id="PTHR10953">
    <property type="entry name" value="UBIQUITIN-ACTIVATING ENZYME E1"/>
    <property type="match status" value="1"/>
</dbReference>
<dbReference type="Pfam" id="PF10585">
    <property type="entry name" value="UBA_E1_SCCH"/>
    <property type="match status" value="1"/>
</dbReference>
<evidence type="ECO:0000256" key="4">
    <source>
        <dbReference type="SAM" id="MobiDB-lite"/>
    </source>
</evidence>
<dbReference type="InterPro" id="IPR042063">
    <property type="entry name" value="Ubi_acti_E1_SCCH"/>
</dbReference>
<sequence>MRKLSRSKVFLSGLGGVGAEIGRFFSLFLLPVAAKNLVLGGVEELIIQDNTFCSTSDMGTQFFIRDSDVVGKKTRAEATLPHLIALNPYVRVTVETKDLDSVRGSLSDECNEEIFRVLWNEEQTEDQQIKCLILTQCLLNTAATLNLFCRRHGIGFIYADVHGVFGNLFCDFGVTFVIRDPLGEPPKEFFIGHVEKVSRDQLNIKVYGDRRHQLETGNVVRFTELCGMTELNDRAFVVNIISASEFFINVNTDSLSPYTGGGMGTQVIVPQVQSYESMLKQLRQPTIVTTDLSRPTEGLMLHLTFLALAKFRQDKGRYPEPWNESDWILFRQGFQVLLELFPDKVDALDEDLLKRIVLVSKGQLAPLCAFFGGVAAQEAMKAVSGSFSPFRQWLYMQCASVVPVDFESGQLQLNKSRYDPLEICVGSQCLRALHSLSGFMVGCGAIGCELLKNLALLGVATSDHMDQVSTVDQSSPSIIPKPVSQLTSENKQSEVNDLTGSSPSNSFNSTHQDQPTTQTENTSVVVLHRTQPTATGDVASDEFVPFTSSDSGGSGATSRTHETTTLCSAPIRPSRTDDHDDGHNGTTPLDASNSAGTPPIQLTPSEHSETRTSNTNQQSTQTVRMAPPCVNEKTARESPSSQVSSVSEQKIPRLGSDEMFSNSSEASFSTATESNYPASTRLYSATSTPSIDPDGVGGTESSGTRSSSVQQCAPTAHLIITDPDHIEKSNLNRQFLFRPEHIGQSKSRVAASAVRQINPGMRIRPMEQKVSEFSEETVFTDAFFLEATGSDAPDHSRSQSTINPRHTGVVLAALDCVPSRRYLDKRCVALHLPLFESGTLGTKGHVQIVLPGWTESYNSQFDDDSSSGGDGTPGTGSIPYCTLKSFPSLPAHCIEWAREKFASQFTLKPNKLSQLIASAGADGPTLLIQLASHLLGMSPSSETLSDTQSIESDRLTSQTNWLRNQLTRSLARFLASRPVDWTGCVRLGRDKFERYFNHKAARLLHAFPPGTKLADGTPFWQLPKRQPTPLVFNSANPLHRLFVNSYARLLADQLQLSIPADASGPIDHVPEEHILTCLKDYVAPKFVPSNKRIVVDENESPPSLTDDTQDKGESHESVTKVAGDDVTVSNASSGALLLDEHTTRNLQTLITTLQDTDQRKAVCACRPIKFEKDDDNLAHVDFITAAANLRATMYGLPVTARHEVRRIAGRIVPAIATTTAAVAGLVSLELVKLIAARIRHRSDPSALPAVQQAPPGASDARNAFLNLALPVILLSEPGRCARNRLPNGTEFTLWDIWLISVPNDWETYRLSEFISDLKTRYGLRAAVITQASRMIYVACLPMHKARLSKPLKELLSFSPNDRHVDLMVAYDAGPDQTPDSDYVRGPPVRLLLPHPISIAPV</sequence>
<evidence type="ECO:0000256" key="3">
    <source>
        <dbReference type="ARBA" id="ARBA00022598"/>
    </source>
</evidence>
<comment type="similarity">
    <text evidence="2">Belongs to the ubiquitin-activating E1 family.</text>
</comment>
<dbReference type="GO" id="GO:0031510">
    <property type="term" value="C:SUMO activating enzyme complex"/>
    <property type="evidence" value="ECO:0007669"/>
    <property type="project" value="TreeGrafter"/>
</dbReference>
<gene>
    <name evidence="6" type="ORF">D915_001877</name>
</gene>
<feature type="compositionally biased region" description="Polar residues" evidence="4">
    <location>
        <begin position="484"/>
        <end position="534"/>
    </location>
</feature>
<evidence type="ECO:0000256" key="2">
    <source>
        <dbReference type="ARBA" id="ARBA00005673"/>
    </source>
</evidence>
<dbReference type="Pfam" id="PF00899">
    <property type="entry name" value="ThiF"/>
    <property type="match status" value="2"/>
</dbReference>
<dbReference type="InterPro" id="IPR045886">
    <property type="entry name" value="ThiF/MoeB/HesA"/>
</dbReference>
<dbReference type="InterPro" id="IPR042302">
    <property type="entry name" value="E1_FCCH_sf"/>
</dbReference>
<dbReference type="Gene3D" id="3.40.50.12550">
    <property type="entry name" value="Ubiquitin-activating enzyme E1, inactive adenylation domain, subdomain 2"/>
    <property type="match status" value="1"/>
</dbReference>
<dbReference type="InterPro" id="IPR035985">
    <property type="entry name" value="Ubiquitin-activating_enz"/>
</dbReference>
<feature type="compositionally biased region" description="Polar residues" evidence="4">
    <location>
        <begin position="676"/>
        <end position="690"/>
    </location>
</feature>
<dbReference type="GO" id="GO:0016925">
    <property type="term" value="P:protein sumoylation"/>
    <property type="evidence" value="ECO:0007669"/>
    <property type="project" value="TreeGrafter"/>
</dbReference>
<dbReference type="Gene3D" id="3.40.50.720">
    <property type="entry name" value="NAD(P)-binding Rossmann-like Domain"/>
    <property type="match status" value="2"/>
</dbReference>
<dbReference type="PANTHER" id="PTHR10953:SF186">
    <property type="entry name" value="UBIQUITIN-LIKE MODIFIER-ACTIVATING ENZYME 6"/>
    <property type="match status" value="1"/>
</dbReference>
<comment type="pathway">
    <text evidence="1">Protein modification; protein ubiquitination.</text>
</comment>
<accession>A0A4E0RL46</accession>
<feature type="compositionally biased region" description="Low complexity" evidence="4">
    <location>
        <begin position="637"/>
        <end position="649"/>
    </location>
</feature>
<name>A0A4E0RL46_FASHE</name>
<dbReference type="UniPathway" id="UPA00143"/>
<dbReference type="GO" id="GO:0005737">
    <property type="term" value="C:cytoplasm"/>
    <property type="evidence" value="ECO:0007669"/>
    <property type="project" value="TreeGrafter"/>
</dbReference>
<dbReference type="SMART" id="SM00985">
    <property type="entry name" value="UBA_e1_C"/>
    <property type="match status" value="1"/>
</dbReference>
<dbReference type="EMBL" id="JXXN02000464">
    <property type="protein sequence ID" value="THD27301.1"/>
    <property type="molecule type" value="Genomic_DNA"/>
</dbReference>
<evidence type="ECO:0000313" key="6">
    <source>
        <dbReference type="EMBL" id="THD27301.1"/>
    </source>
</evidence>
<dbReference type="Proteomes" id="UP000230066">
    <property type="component" value="Unassembled WGS sequence"/>
</dbReference>
<evidence type="ECO:0000256" key="1">
    <source>
        <dbReference type="ARBA" id="ARBA00004906"/>
    </source>
</evidence>
<proteinExistence type="inferred from homology"/>
<keyword evidence="7" id="KW-1185">Reference proteome</keyword>
<dbReference type="Gene3D" id="3.50.50.80">
    <property type="entry name" value="Ubiquitin-activating enzyme E1, inactive adenylation domain, subdomain 1"/>
    <property type="match status" value="1"/>
</dbReference>
<comment type="caution">
    <text evidence="6">The sequence shown here is derived from an EMBL/GenBank/DDBJ whole genome shotgun (WGS) entry which is preliminary data.</text>
</comment>
<reference evidence="6" key="1">
    <citation type="submission" date="2019-03" db="EMBL/GenBank/DDBJ databases">
        <title>Improved annotation for the trematode Fasciola hepatica.</title>
        <authorList>
            <person name="Choi Y.-J."/>
            <person name="Martin J."/>
            <person name="Mitreva M."/>
        </authorList>
    </citation>
    <scope>NUCLEOTIDE SEQUENCE [LARGE SCALE GENOMIC DNA]</scope>
</reference>